<dbReference type="InterPro" id="IPR026960">
    <property type="entry name" value="RVT-Znf"/>
</dbReference>
<dbReference type="PANTHER" id="PTHR33710:SF71">
    <property type="entry name" value="ENDONUCLEASE_EXONUCLEASE_PHOSPHATASE DOMAIN-CONTAINING PROTEIN"/>
    <property type="match status" value="1"/>
</dbReference>
<feature type="compositionally biased region" description="Basic and acidic residues" evidence="2">
    <location>
        <begin position="271"/>
        <end position="280"/>
    </location>
</feature>
<feature type="region of interest" description="Disordered" evidence="2">
    <location>
        <begin position="1"/>
        <end position="56"/>
    </location>
</feature>
<dbReference type="Pfam" id="PF13966">
    <property type="entry name" value="zf-RVT"/>
    <property type="match status" value="1"/>
</dbReference>
<feature type="compositionally biased region" description="Basic and acidic residues" evidence="2">
    <location>
        <begin position="34"/>
        <end position="46"/>
    </location>
</feature>
<feature type="domain" description="RNase H type-1" evidence="4">
    <location>
        <begin position="1099"/>
        <end position="1202"/>
    </location>
</feature>
<reference evidence="6" key="1">
    <citation type="submission" date="2024-10" db="EMBL/GenBank/DDBJ databases">
        <authorList>
            <person name="Ryan C."/>
        </authorList>
    </citation>
    <scope>NUCLEOTIDE SEQUENCE [LARGE SCALE GENOMIC DNA]</scope>
</reference>
<accession>A0ABC9GRA2</accession>
<dbReference type="SUPFAM" id="SSF53098">
    <property type="entry name" value="Ribonuclease H-like"/>
    <property type="match status" value="1"/>
</dbReference>
<dbReference type="EMBL" id="OZ075119">
    <property type="protein sequence ID" value="CAL5097923.1"/>
    <property type="molecule type" value="Genomic_DNA"/>
</dbReference>
<evidence type="ECO:0000259" key="4">
    <source>
        <dbReference type="Pfam" id="PF13456"/>
    </source>
</evidence>
<feature type="region of interest" description="Disordered" evidence="2">
    <location>
        <begin position="182"/>
        <end position="205"/>
    </location>
</feature>
<dbReference type="InterPro" id="IPR012337">
    <property type="entry name" value="RNaseH-like_sf"/>
</dbReference>
<dbReference type="InterPro" id="IPR036691">
    <property type="entry name" value="Endo/exonu/phosph_ase_sf"/>
</dbReference>
<feature type="compositionally biased region" description="Acidic residues" evidence="2">
    <location>
        <begin position="182"/>
        <end position="198"/>
    </location>
</feature>
<dbReference type="Pfam" id="PF03372">
    <property type="entry name" value="Exo_endo_phos"/>
    <property type="match status" value="1"/>
</dbReference>
<dbReference type="Gene3D" id="3.30.420.10">
    <property type="entry name" value="Ribonuclease H-like superfamily/Ribonuclease H"/>
    <property type="match status" value="1"/>
</dbReference>
<gene>
    <name evidence="6" type="ORF">URODEC1_LOCUS117922</name>
</gene>
<feature type="domain" description="Reverse transcriptase zinc-binding" evidence="5">
    <location>
        <begin position="878"/>
        <end position="973"/>
    </location>
</feature>
<dbReference type="AlphaFoldDB" id="A0ABC9GRA2"/>
<dbReference type="Proteomes" id="UP001497457">
    <property type="component" value="Chromosome 9rd"/>
</dbReference>
<dbReference type="PANTHER" id="PTHR33710">
    <property type="entry name" value="BNAC02G09200D PROTEIN"/>
    <property type="match status" value="1"/>
</dbReference>
<dbReference type="Gene3D" id="3.60.10.10">
    <property type="entry name" value="Endonuclease/exonuclease/phosphatase"/>
    <property type="match status" value="1"/>
</dbReference>
<evidence type="ECO:0000256" key="1">
    <source>
        <dbReference type="SAM" id="Coils"/>
    </source>
</evidence>
<feature type="region of interest" description="Disordered" evidence="2">
    <location>
        <begin position="247"/>
        <end position="282"/>
    </location>
</feature>
<dbReference type="InterPro" id="IPR036397">
    <property type="entry name" value="RNaseH_sf"/>
</dbReference>
<dbReference type="InterPro" id="IPR044730">
    <property type="entry name" value="RNase_H-like_dom_plant"/>
</dbReference>
<evidence type="ECO:0000259" key="5">
    <source>
        <dbReference type="Pfam" id="PF13966"/>
    </source>
</evidence>
<dbReference type="InterPro" id="IPR002156">
    <property type="entry name" value="RNaseH_domain"/>
</dbReference>
<protein>
    <recommendedName>
        <fullName evidence="8">RNase H type-1 domain-containing protein</fullName>
    </recommendedName>
</protein>
<evidence type="ECO:0000259" key="3">
    <source>
        <dbReference type="Pfam" id="PF03372"/>
    </source>
</evidence>
<dbReference type="Pfam" id="PF13456">
    <property type="entry name" value="RVT_3"/>
    <property type="match status" value="1"/>
</dbReference>
<dbReference type="CDD" id="cd06222">
    <property type="entry name" value="RNase_H_like"/>
    <property type="match status" value="1"/>
</dbReference>
<evidence type="ECO:0008006" key="8">
    <source>
        <dbReference type="Google" id="ProtNLM"/>
    </source>
</evidence>
<keyword evidence="1" id="KW-0175">Coiled coil</keyword>
<keyword evidence="7" id="KW-1185">Reference proteome</keyword>
<evidence type="ECO:0000313" key="6">
    <source>
        <dbReference type="EMBL" id="CAL5097923.1"/>
    </source>
</evidence>
<organism evidence="6 7">
    <name type="scientific">Urochloa decumbens</name>
    <dbReference type="NCBI Taxonomy" id="240449"/>
    <lineage>
        <taxon>Eukaryota</taxon>
        <taxon>Viridiplantae</taxon>
        <taxon>Streptophyta</taxon>
        <taxon>Embryophyta</taxon>
        <taxon>Tracheophyta</taxon>
        <taxon>Spermatophyta</taxon>
        <taxon>Magnoliopsida</taxon>
        <taxon>Liliopsida</taxon>
        <taxon>Poales</taxon>
        <taxon>Poaceae</taxon>
        <taxon>PACMAD clade</taxon>
        <taxon>Panicoideae</taxon>
        <taxon>Panicodae</taxon>
        <taxon>Paniceae</taxon>
        <taxon>Melinidinae</taxon>
        <taxon>Urochloa</taxon>
    </lineage>
</organism>
<evidence type="ECO:0000256" key="2">
    <source>
        <dbReference type="SAM" id="MobiDB-lite"/>
    </source>
</evidence>
<feature type="coiled-coil region" evidence="1">
    <location>
        <begin position="589"/>
        <end position="626"/>
    </location>
</feature>
<dbReference type="SUPFAM" id="SSF56219">
    <property type="entry name" value="DNase I-like"/>
    <property type="match status" value="1"/>
</dbReference>
<feature type="domain" description="Endonuclease/exonuclease/phosphatase" evidence="3">
    <location>
        <begin position="394"/>
        <end position="518"/>
    </location>
</feature>
<evidence type="ECO:0000313" key="7">
    <source>
        <dbReference type="Proteomes" id="UP001497457"/>
    </source>
</evidence>
<name>A0ABC9GRA2_9POAL</name>
<dbReference type="InterPro" id="IPR005135">
    <property type="entry name" value="Endo/exonuclease/phosphatase"/>
</dbReference>
<proteinExistence type="predicted"/>
<sequence>MGKAAQEVADGKLAVETGSQDGDHIPDGDAGASGEEKGEPSTHKEVEEEFDFDPSEGALEEQPRWFAMARFYSSQSSKGLFDEMAKAWNADRALQVQGLENNRSIIEFESEQMYTYVINGGPWRHKGNALIVVPYDGLRRPSEVVIDAVNVWVRFYDVPIQLRTAAFSTVLARMGHFKWQCPEDEEEASGEEDEDDEEEAKKKRKFGEWMRKSPLKRGASRQLVVPAAPTKVNRALNFSGHQLAKLQAASSATHSNGGKRKHTGGVTSPGEKGETTERSPLKLPWKVSNELSKSVQQMLVSESDMRKKEPEARDRVSGLFSYAGSGGQSLSEVDLIQGRDKEVETVSIFDKLKAAKAAKAMLGMVKKGALKVLARARTWVSTRRRKETPTSEPWRATFIYGEPRVEDRHRTWEILQRLKTRSNDPWVVVGDFNEVLWQYEHFSETKRGERQMEAFRDTLDMCGLRDIGFAGIPWTYDNKKSGQRNVKVRLDRGVANQDWLDRFPDASVFHLTSPCSDHCPLLVSVLQEPQTQRVERQAYYEIMWEREASLDDCVKEAWEREHTAGDLGDINVALKGMMRSLKSWSSEKFGSIRKELERMRAALAQLQAMNQDEQAIKAAIREMNELLYREEMLWLQRSRVDWLREGDRNTKFFHQKATWRKRRNQISKLKDEDGNWPFSDQEISDALFQIGPIKAPGPDGFPARFFQRNWELMKEDVTEAVKRFFTTGKMPEGKTDAHALEGLWVCRRAPMISSLLFADDSLLFFRANSQQAIVVKEVLQSYCRATGQMINFDKCSILFNEKLGDIEKQEVQQQLNVHTVAFEAKYLGLPTPDGRQKVERFQAITERLIKCCNAGDERLPSRTTEDFIAWHYERSGIYSVKSAYKMKMALEATNMGRDQSTSASSLGRPVWREYWKIPIPHKVLNFGWRVSLDGLATQGNKKRRRFQVTGLCEICGMEEESMMHALVRCGHAHTLRQAMRKDWHLPDEEQWLSLTPENLIMKLTEVDTDTGARMLLLLMRMWHVRNGITHDSEKPCFESSIRFLRKYWLELCTIRQPGPMHDSKGKGQERVSLHTDRIKPPARQRENWEAPEAGWHKINVDGAFDLSTGAGAVGVIIRDEHGGVLLTAWKEVNGCTDAEELEALACKEGLSLAAEWTQGRSVLESDCSTLVPLFGDREGRRSRLKFILDEAVEAVHCLDVVSGSSEPPTVMRRLPIGDGVLLFT</sequence>